<reference evidence="11 12" key="1">
    <citation type="submission" date="2014-04" db="EMBL/GenBank/DDBJ databases">
        <title>Evolutionary Origins and Diversification of the Mycorrhizal Mutualists.</title>
        <authorList>
            <consortium name="DOE Joint Genome Institute"/>
            <consortium name="Mycorrhizal Genomics Consortium"/>
            <person name="Kohler A."/>
            <person name="Kuo A."/>
            <person name="Nagy L.G."/>
            <person name="Floudas D."/>
            <person name="Copeland A."/>
            <person name="Barry K.W."/>
            <person name="Cichocki N."/>
            <person name="Veneault-Fourrey C."/>
            <person name="LaButti K."/>
            <person name="Lindquist E.A."/>
            <person name="Lipzen A."/>
            <person name="Lundell T."/>
            <person name="Morin E."/>
            <person name="Murat C."/>
            <person name="Riley R."/>
            <person name="Ohm R."/>
            <person name="Sun H."/>
            <person name="Tunlid A."/>
            <person name="Henrissat B."/>
            <person name="Grigoriev I.V."/>
            <person name="Hibbett D.S."/>
            <person name="Martin F."/>
        </authorList>
    </citation>
    <scope>NUCLEOTIDE SEQUENCE [LARGE SCALE GENOMIC DNA]</scope>
    <source>
        <strain evidence="11 12">Koide BX008</strain>
    </source>
</reference>
<sequence>MHIELPVVSFFCALLVLVPLPWHWRARNIATISISLWLFVLNLINGVNAVVWAGNLRIVGGVWCDIATKFVVGGNVALPASVFALCLHLERISSGRPVISSEHQKRRLYVDYFLCFGIAFIYMATHYVVQGHRFDIVENLGCRPTFYVSLPAIFLIWVPPLIFSIAACTLSGLAFRNFWIRRIIFARHLQDSNSALTPSHYFRLMSMALIQMFWSILITSLNMWFSTKDGLYPWLNWADVHFDFYRVDLIPFAIITQDTVTLMFLLWWAIPASSLLYFVFFALGAEARKQYGKYFWWPKHCWSRIRERLPVFSRQTVIP</sequence>
<comment type="similarity">
    <text evidence="2">Belongs to the G-protein coupled receptor 4 family.</text>
</comment>
<evidence type="ECO:0000256" key="1">
    <source>
        <dbReference type="ARBA" id="ARBA00004141"/>
    </source>
</evidence>
<dbReference type="HOGENOM" id="CLU_027592_0_0_1"/>
<evidence type="ECO:0000256" key="7">
    <source>
        <dbReference type="ARBA" id="ARBA00023136"/>
    </source>
</evidence>
<dbReference type="GO" id="GO:0000750">
    <property type="term" value="P:pheromone-dependent signal transduction involved in conjugation with cellular fusion"/>
    <property type="evidence" value="ECO:0007669"/>
    <property type="project" value="TreeGrafter"/>
</dbReference>
<keyword evidence="3" id="KW-0589">Pheromone response</keyword>
<dbReference type="Proteomes" id="UP000054549">
    <property type="component" value="Unassembled WGS sequence"/>
</dbReference>
<feature type="transmembrane region" description="Helical" evidence="10">
    <location>
        <begin position="66"/>
        <end position="87"/>
    </location>
</feature>
<feature type="transmembrane region" description="Helical" evidence="10">
    <location>
        <begin position="108"/>
        <end position="129"/>
    </location>
</feature>
<evidence type="ECO:0000256" key="3">
    <source>
        <dbReference type="ARBA" id="ARBA00022507"/>
    </source>
</evidence>
<keyword evidence="8" id="KW-0675">Receptor</keyword>
<organism evidence="11 12">
    <name type="scientific">Amanita muscaria (strain Koide BX008)</name>
    <dbReference type="NCBI Taxonomy" id="946122"/>
    <lineage>
        <taxon>Eukaryota</taxon>
        <taxon>Fungi</taxon>
        <taxon>Dikarya</taxon>
        <taxon>Basidiomycota</taxon>
        <taxon>Agaricomycotina</taxon>
        <taxon>Agaricomycetes</taxon>
        <taxon>Agaricomycetidae</taxon>
        <taxon>Agaricales</taxon>
        <taxon>Pluteineae</taxon>
        <taxon>Amanitaceae</taxon>
        <taxon>Amanita</taxon>
    </lineage>
</organism>
<evidence type="ECO:0000256" key="10">
    <source>
        <dbReference type="SAM" id="Phobius"/>
    </source>
</evidence>
<evidence type="ECO:0000256" key="4">
    <source>
        <dbReference type="ARBA" id="ARBA00022692"/>
    </source>
</evidence>
<keyword evidence="7 10" id="KW-0472">Membrane</keyword>
<dbReference type="InterPro" id="IPR001546">
    <property type="entry name" value="GPCR_Pheromne_A_rcpt"/>
</dbReference>
<dbReference type="InParanoid" id="A0A0C2SMB2"/>
<keyword evidence="12" id="KW-1185">Reference proteome</keyword>
<dbReference type="Pfam" id="PF02076">
    <property type="entry name" value="STE3"/>
    <property type="match status" value="1"/>
</dbReference>
<keyword evidence="9" id="KW-0807">Transducer</keyword>
<comment type="subcellular location">
    <subcellularLocation>
        <location evidence="1">Membrane</location>
        <topology evidence="1">Multi-pass membrane protein</topology>
    </subcellularLocation>
</comment>
<evidence type="ECO:0000256" key="9">
    <source>
        <dbReference type="ARBA" id="ARBA00023224"/>
    </source>
</evidence>
<feature type="transmembrane region" description="Helical" evidence="10">
    <location>
        <begin position="6"/>
        <end position="24"/>
    </location>
</feature>
<evidence type="ECO:0008006" key="13">
    <source>
        <dbReference type="Google" id="ProtNLM"/>
    </source>
</evidence>
<gene>
    <name evidence="11" type="ORF">M378DRAFT_78400</name>
</gene>
<dbReference type="GO" id="GO:0004933">
    <property type="term" value="F:mating-type a-factor pheromone receptor activity"/>
    <property type="evidence" value="ECO:0007669"/>
    <property type="project" value="InterPro"/>
</dbReference>
<evidence type="ECO:0000256" key="2">
    <source>
        <dbReference type="ARBA" id="ARBA00011085"/>
    </source>
</evidence>
<name>A0A0C2SMB2_AMAMK</name>
<keyword evidence="6" id="KW-0297">G-protein coupled receptor</keyword>
<evidence type="ECO:0000256" key="5">
    <source>
        <dbReference type="ARBA" id="ARBA00022989"/>
    </source>
</evidence>
<dbReference type="OrthoDB" id="2874149at2759"/>
<dbReference type="PANTHER" id="PTHR28097:SF1">
    <property type="entry name" value="PHEROMONE A FACTOR RECEPTOR"/>
    <property type="match status" value="1"/>
</dbReference>
<dbReference type="PRINTS" id="PR00900">
    <property type="entry name" value="PHEROMONEAR"/>
</dbReference>
<keyword evidence="4 10" id="KW-0812">Transmembrane</keyword>
<dbReference type="FunCoup" id="A0A0C2SMB2">
    <property type="interactions" value="111"/>
</dbReference>
<keyword evidence="5 10" id="KW-1133">Transmembrane helix</keyword>
<evidence type="ECO:0000256" key="8">
    <source>
        <dbReference type="ARBA" id="ARBA00023170"/>
    </source>
</evidence>
<dbReference type="PANTHER" id="PTHR28097">
    <property type="entry name" value="PHEROMONE A FACTOR RECEPTOR"/>
    <property type="match status" value="1"/>
</dbReference>
<evidence type="ECO:0000313" key="12">
    <source>
        <dbReference type="Proteomes" id="UP000054549"/>
    </source>
</evidence>
<evidence type="ECO:0000256" key="6">
    <source>
        <dbReference type="ARBA" id="ARBA00023040"/>
    </source>
</evidence>
<dbReference type="EMBL" id="KN818250">
    <property type="protein sequence ID" value="KIL64380.1"/>
    <property type="molecule type" value="Genomic_DNA"/>
</dbReference>
<dbReference type="AlphaFoldDB" id="A0A0C2SMB2"/>
<protein>
    <recommendedName>
        <fullName evidence="13">Fungal pheromone STE3G-protein-coupled receptor</fullName>
    </recommendedName>
</protein>
<proteinExistence type="inferred from homology"/>
<evidence type="ECO:0000313" key="11">
    <source>
        <dbReference type="EMBL" id="KIL64380.1"/>
    </source>
</evidence>
<dbReference type="PRINTS" id="PR00899">
    <property type="entry name" value="GPCRSTE3"/>
</dbReference>
<feature type="transmembrane region" description="Helical" evidence="10">
    <location>
        <begin position="265"/>
        <end position="285"/>
    </location>
</feature>
<dbReference type="CDD" id="cd14966">
    <property type="entry name" value="7tmD_STE3"/>
    <property type="match status" value="1"/>
</dbReference>
<dbReference type="GO" id="GO:0005886">
    <property type="term" value="C:plasma membrane"/>
    <property type="evidence" value="ECO:0007669"/>
    <property type="project" value="TreeGrafter"/>
</dbReference>
<feature type="transmembrane region" description="Helical" evidence="10">
    <location>
        <begin position="36"/>
        <end position="54"/>
    </location>
</feature>
<dbReference type="InterPro" id="IPR001499">
    <property type="entry name" value="GPCR_STE3"/>
</dbReference>
<feature type="transmembrane region" description="Helical" evidence="10">
    <location>
        <begin position="201"/>
        <end position="225"/>
    </location>
</feature>
<accession>A0A0C2SMB2</accession>
<feature type="transmembrane region" description="Helical" evidence="10">
    <location>
        <begin position="149"/>
        <end position="180"/>
    </location>
</feature>